<dbReference type="HOGENOM" id="CLU_1956271_0_0_6"/>
<proteinExistence type="predicted"/>
<name>D2TSJ5_CITRI</name>
<dbReference type="STRING" id="637910.ROD_36791"/>
<dbReference type="Proteomes" id="UP000001889">
    <property type="component" value="Chromosome"/>
</dbReference>
<protein>
    <submittedName>
        <fullName evidence="1">Prophage exported protein</fullName>
    </submittedName>
</protein>
<evidence type="ECO:0000313" key="1">
    <source>
        <dbReference type="EMBL" id="CBG90386.1"/>
    </source>
</evidence>
<dbReference type="EMBL" id="FN543502">
    <property type="protein sequence ID" value="CBG90386.1"/>
    <property type="molecule type" value="Genomic_DNA"/>
</dbReference>
<dbReference type="AlphaFoldDB" id="D2TSJ5"/>
<sequence length="117" mass="13349">MTVFSRRLSAILTALPFTPSNQKPSRLFHAQREKYGHSVVSLRHRSGNAIYLLKRGLFPRHLRAEKTRFFVHARILDGSSRHAGRKGKKSFKKIVQICALLCSQKMAIYLTCGLALR</sequence>
<organism evidence="1 2">
    <name type="scientific">Citrobacter rodentium (strain ICC168)</name>
    <name type="common">Citrobacter freundii biotype 4280</name>
    <dbReference type="NCBI Taxonomy" id="637910"/>
    <lineage>
        <taxon>Bacteria</taxon>
        <taxon>Pseudomonadati</taxon>
        <taxon>Pseudomonadota</taxon>
        <taxon>Gammaproteobacteria</taxon>
        <taxon>Enterobacterales</taxon>
        <taxon>Enterobacteriaceae</taxon>
        <taxon>Citrobacter</taxon>
    </lineage>
</organism>
<evidence type="ECO:0000313" key="2">
    <source>
        <dbReference type="Proteomes" id="UP000001889"/>
    </source>
</evidence>
<reference evidence="1 2" key="1">
    <citation type="journal article" date="2010" name="J. Bacteriol.">
        <title>The Citrobacter rodentium genome sequence reveals convergent evolution with human pathogenic Escherichia coli.</title>
        <authorList>
            <person name="Petty N.K."/>
            <person name="Bulgin R."/>
            <person name="Crepin V.F."/>
            <person name="Cerdeno-Tarraga A.M."/>
            <person name="Schroeder G.N."/>
            <person name="Quail M.A."/>
            <person name="Lennard N."/>
            <person name="Corton C."/>
            <person name="Barron A."/>
            <person name="Clark L."/>
            <person name="Toribio A.L."/>
            <person name="Parkhill J."/>
            <person name="Dougan G."/>
            <person name="Frankel G."/>
            <person name="Thomson N.R."/>
        </authorList>
    </citation>
    <scope>NUCLEOTIDE SEQUENCE [LARGE SCALE GENOMIC DNA]</scope>
    <source>
        <strain evidence="1 2">ICC168</strain>
    </source>
</reference>
<keyword evidence="2" id="KW-1185">Reference proteome</keyword>
<dbReference type="KEGG" id="cro:ROD_36791"/>
<gene>
    <name evidence="1" type="ordered locus">ROD_36791</name>
</gene>
<accession>D2TSJ5</accession>